<dbReference type="EMBL" id="QRVJ01000025">
    <property type="protein sequence ID" value="RGS33939.1"/>
    <property type="molecule type" value="Genomic_DNA"/>
</dbReference>
<dbReference type="InterPro" id="IPR018763">
    <property type="entry name" value="DUF2334"/>
</dbReference>
<dbReference type="GO" id="GO:0005975">
    <property type="term" value="P:carbohydrate metabolic process"/>
    <property type="evidence" value="ECO:0007669"/>
    <property type="project" value="InterPro"/>
</dbReference>
<dbReference type="Pfam" id="PF10096">
    <property type="entry name" value="DUF2334"/>
    <property type="match status" value="1"/>
</dbReference>
<organism evidence="1 2">
    <name type="scientific">Bacteroides cellulosilyticus</name>
    <dbReference type="NCBI Taxonomy" id="246787"/>
    <lineage>
        <taxon>Bacteria</taxon>
        <taxon>Pseudomonadati</taxon>
        <taxon>Bacteroidota</taxon>
        <taxon>Bacteroidia</taxon>
        <taxon>Bacteroidales</taxon>
        <taxon>Bacteroidaceae</taxon>
        <taxon>Bacteroides</taxon>
    </lineage>
</organism>
<name>A0A412IAL9_9BACE</name>
<gene>
    <name evidence="1" type="ORF">DWX97_20320</name>
</gene>
<evidence type="ECO:0000313" key="1">
    <source>
        <dbReference type="EMBL" id="RGS33939.1"/>
    </source>
</evidence>
<dbReference type="AlphaFoldDB" id="A0A412IAL9"/>
<dbReference type="InterPro" id="IPR011330">
    <property type="entry name" value="Glyco_hydro/deAcase_b/a-brl"/>
</dbReference>
<sequence>MKQYYLVRLDDACPQMNKLKWQRIENILDKYGIKPMVGIIPHNEDPVTCVDIVDTDFKSKVLNWQKKGWAIALHGYNHVCTTATGGINPVHNRSEFAGLSLVEQREKISKGYKTLIAIGLFPKYFFAPSHTYDENTLEALVEESPIRIISDTIALQPYKQGVFTMIPCQMGQFRRPPIGGYWTFCFHPNGMDNAAFDIFECFIKTNIEYFISFNDIDTSRIGQKSIIDRLLSFVYFTLRKIKG</sequence>
<dbReference type="RefSeq" id="WP_118403473.1">
    <property type="nucleotide sequence ID" value="NZ_JADNFX010000075.1"/>
</dbReference>
<protein>
    <submittedName>
        <fullName evidence="1">DUF2334 domain-containing protein</fullName>
    </submittedName>
</protein>
<dbReference type="SUPFAM" id="SSF88713">
    <property type="entry name" value="Glycoside hydrolase/deacetylase"/>
    <property type="match status" value="1"/>
</dbReference>
<comment type="caution">
    <text evidence="1">The sequence shown here is derived from an EMBL/GenBank/DDBJ whole genome shotgun (WGS) entry which is preliminary data.</text>
</comment>
<dbReference type="Gene3D" id="3.20.20.370">
    <property type="entry name" value="Glycoside hydrolase/deacetylase"/>
    <property type="match status" value="1"/>
</dbReference>
<dbReference type="Proteomes" id="UP000283341">
    <property type="component" value="Unassembled WGS sequence"/>
</dbReference>
<evidence type="ECO:0000313" key="2">
    <source>
        <dbReference type="Proteomes" id="UP000283341"/>
    </source>
</evidence>
<proteinExistence type="predicted"/>
<accession>A0A412IAL9</accession>
<reference evidence="1 2" key="1">
    <citation type="submission" date="2018-08" db="EMBL/GenBank/DDBJ databases">
        <title>A genome reference for cultivated species of the human gut microbiota.</title>
        <authorList>
            <person name="Zou Y."/>
            <person name="Xue W."/>
            <person name="Luo G."/>
        </authorList>
    </citation>
    <scope>NUCLEOTIDE SEQUENCE [LARGE SCALE GENOMIC DNA]</scope>
    <source>
        <strain evidence="1 2">AF22-3AC</strain>
    </source>
</reference>